<sequence length="434" mass="49616">MGVGEAFINVQLVYQRIFDMPWYYDKSEGKLILNRKLKTRQKMPFWHTIHLAVVLCLLFTIFRLKLIIRDYKVTRTVNPEELCFCGIVTAMTIQAAVTVYTMELEPKRLAYSVRETLNLGGVVYKGKPNSNRIPDMQELVSYGMAIALCNFVLITGLYPLLLNLDPINTILVGILPEVPRRLLAMFVYVITSFLAGSTCASFLLMVLTIVHIFDVQTAMNLKQSMGYSTVQNIQRVDRLLQNILKEVLSLLEKRNRLQIQPTISKSSCLKALDTEDRPVVIEIQKCGNEINFGRIYKKHMTMNLLMDMSNRNVEVYVPTMLTVGMTFCIIFNYSIVTLHTRKDMQILILAAIFILVAINGLIHFLCYHASLPLIHTTSTIMYWKGCLVAKLEKKQVRCMRPFGFKLGHFCYTKSDTALKMNDVIINATITLLLV</sequence>
<gene>
    <name evidence="2" type="ORF">ODALV1_LOCUS24771</name>
</gene>
<feature type="transmembrane region" description="Helical" evidence="1">
    <location>
        <begin position="346"/>
        <end position="365"/>
    </location>
</feature>
<dbReference type="EMBL" id="CAXLJM020000093">
    <property type="protein sequence ID" value="CAL8132806.1"/>
    <property type="molecule type" value="Genomic_DNA"/>
</dbReference>
<evidence type="ECO:0008006" key="4">
    <source>
        <dbReference type="Google" id="ProtNLM"/>
    </source>
</evidence>
<keyword evidence="1" id="KW-1133">Transmembrane helix</keyword>
<reference evidence="2 3" key="1">
    <citation type="submission" date="2024-08" db="EMBL/GenBank/DDBJ databases">
        <authorList>
            <person name="Cucini C."/>
            <person name="Frati F."/>
        </authorList>
    </citation>
    <scope>NUCLEOTIDE SEQUENCE [LARGE SCALE GENOMIC DNA]</scope>
</reference>
<feature type="transmembrane region" description="Helical" evidence="1">
    <location>
        <begin position="139"/>
        <end position="161"/>
    </location>
</feature>
<proteinExistence type="predicted"/>
<organism evidence="2 3">
    <name type="scientific">Orchesella dallaii</name>
    <dbReference type="NCBI Taxonomy" id="48710"/>
    <lineage>
        <taxon>Eukaryota</taxon>
        <taxon>Metazoa</taxon>
        <taxon>Ecdysozoa</taxon>
        <taxon>Arthropoda</taxon>
        <taxon>Hexapoda</taxon>
        <taxon>Collembola</taxon>
        <taxon>Entomobryomorpha</taxon>
        <taxon>Entomobryoidea</taxon>
        <taxon>Orchesellidae</taxon>
        <taxon>Orchesellinae</taxon>
        <taxon>Orchesella</taxon>
    </lineage>
</organism>
<protein>
    <recommendedName>
        <fullName evidence="4">Odorant receptor</fullName>
    </recommendedName>
</protein>
<feature type="transmembrane region" description="Helical" evidence="1">
    <location>
        <begin position="315"/>
        <end position="334"/>
    </location>
</feature>
<keyword evidence="3" id="KW-1185">Reference proteome</keyword>
<keyword evidence="1" id="KW-0472">Membrane</keyword>
<comment type="caution">
    <text evidence="2">The sequence shown here is derived from an EMBL/GenBank/DDBJ whole genome shotgun (WGS) entry which is preliminary data.</text>
</comment>
<name>A0ABP1RQ81_9HEXA</name>
<feature type="transmembrane region" description="Helical" evidence="1">
    <location>
        <begin position="182"/>
        <end position="213"/>
    </location>
</feature>
<keyword evidence="1" id="KW-0812">Transmembrane</keyword>
<dbReference type="Proteomes" id="UP001642540">
    <property type="component" value="Unassembled WGS sequence"/>
</dbReference>
<evidence type="ECO:0000313" key="3">
    <source>
        <dbReference type="Proteomes" id="UP001642540"/>
    </source>
</evidence>
<feature type="transmembrane region" description="Helical" evidence="1">
    <location>
        <begin position="45"/>
        <end position="62"/>
    </location>
</feature>
<evidence type="ECO:0000313" key="2">
    <source>
        <dbReference type="EMBL" id="CAL8132806.1"/>
    </source>
</evidence>
<evidence type="ECO:0000256" key="1">
    <source>
        <dbReference type="SAM" id="Phobius"/>
    </source>
</evidence>
<accession>A0ABP1RQ81</accession>